<evidence type="ECO:0000313" key="2">
    <source>
        <dbReference type="EMBL" id="MBA2890581.1"/>
    </source>
</evidence>
<feature type="domain" description="HTH marR-type" evidence="1">
    <location>
        <begin position="23"/>
        <end position="157"/>
    </location>
</feature>
<reference evidence="2 3" key="1">
    <citation type="submission" date="2020-07" db="EMBL/GenBank/DDBJ databases">
        <title>Genomic Encyclopedia of Type Strains, Phase IV (KMG-IV): sequencing the most valuable type-strain genomes for metagenomic binning, comparative biology and taxonomic classification.</title>
        <authorList>
            <person name="Goeker M."/>
        </authorList>
    </citation>
    <scope>NUCLEOTIDE SEQUENCE [LARGE SCALE GENOMIC DNA]</scope>
    <source>
        <strain evidence="2 3">DSM 45533</strain>
    </source>
</reference>
<dbReference type="InterPro" id="IPR036388">
    <property type="entry name" value="WH-like_DNA-bd_sf"/>
</dbReference>
<protein>
    <submittedName>
        <fullName evidence="2">DNA-binding MarR family transcriptional regulator</fullName>
    </submittedName>
</protein>
<gene>
    <name evidence="2" type="ORF">HNR30_001922</name>
</gene>
<dbReference type="GO" id="GO:0003700">
    <property type="term" value="F:DNA-binding transcription factor activity"/>
    <property type="evidence" value="ECO:0007669"/>
    <property type="project" value="InterPro"/>
</dbReference>
<dbReference type="Gene3D" id="1.10.10.10">
    <property type="entry name" value="Winged helix-like DNA-binding domain superfamily/Winged helix DNA-binding domain"/>
    <property type="match status" value="1"/>
</dbReference>
<dbReference type="EMBL" id="JACDUR010000002">
    <property type="protein sequence ID" value="MBA2890581.1"/>
    <property type="molecule type" value="Genomic_DNA"/>
</dbReference>
<name>A0A7W0CGB7_9ACTN</name>
<proteinExistence type="predicted"/>
<dbReference type="AlphaFoldDB" id="A0A7W0CGB7"/>
<dbReference type="Pfam" id="PF12802">
    <property type="entry name" value="MarR_2"/>
    <property type="match status" value="1"/>
</dbReference>
<keyword evidence="3" id="KW-1185">Reference proteome</keyword>
<dbReference type="GO" id="GO:0006950">
    <property type="term" value="P:response to stress"/>
    <property type="evidence" value="ECO:0007669"/>
    <property type="project" value="TreeGrafter"/>
</dbReference>
<keyword evidence="2" id="KW-0238">DNA-binding</keyword>
<organism evidence="2 3">
    <name type="scientific">Nonomuraea soli</name>
    <dbReference type="NCBI Taxonomy" id="1032476"/>
    <lineage>
        <taxon>Bacteria</taxon>
        <taxon>Bacillati</taxon>
        <taxon>Actinomycetota</taxon>
        <taxon>Actinomycetes</taxon>
        <taxon>Streptosporangiales</taxon>
        <taxon>Streptosporangiaceae</taxon>
        <taxon>Nonomuraea</taxon>
    </lineage>
</organism>
<dbReference type="SMART" id="SM00347">
    <property type="entry name" value="HTH_MARR"/>
    <property type="match status" value="1"/>
</dbReference>
<dbReference type="InterPro" id="IPR000835">
    <property type="entry name" value="HTH_MarR-typ"/>
</dbReference>
<comment type="caution">
    <text evidence="2">The sequence shown here is derived from an EMBL/GenBank/DDBJ whole genome shotgun (WGS) entry which is preliminary data.</text>
</comment>
<dbReference type="SUPFAM" id="SSF46785">
    <property type="entry name" value="Winged helix' DNA-binding domain"/>
    <property type="match status" value="1"/>
</dbReference>
<dbReference type="InterPro" id="IPR036390">
    <property type="entry name" value="WH_DNA-bd_sf"/>
</dbReference>
<evidence type="ECO:0000313" key="3">
    <source>
        <dbReference type="Proteomes" id="UP000530928"/>
    </source>
</evidence>
<sequence>MTISPRQIARAWERERPGTPTGSIEIVTPILRLAKLFADDRARVLRRAGIDSATLDLLSTLRRSGPPYRLGTRELAARTLVTAGAISQRVARAEERGLVVRTPGDGRRAVEVSLTAEGHTLVESSVDQVLGREAALVADLRPAEREALVTLLDTLTQGVRRRVTSS</sequence>
<dbReference type="RefSeq" id="WP_181609392.1">
    <property type="nucleotide sequence ID" value="NZ_BAABAM010000006.1"/>
</dbReference>
<accession>A0A7W0CGB7</accession>
<dbReference type="GO" id="GO:0003677">
    <property type="term" value="F:DNA binding"/>
    <property type="evidence" value="ECO:0007669"/>
    <property type="project" value="UniProtKB-KW"/>
</dbReference>
<dbReference type="InterPro" id="IPR039422">
    <property type="entry name" value="MarR/SlyA-like"/>
</dbReference>
<evidence type="ECO:0000259" key="1">
    <source>
        <dbReference type="PROSITE" id="PS50995"/>
    </source>
</evidence>
<dbReference type="PROSITE" id="PS50995">
    <property type="entry name" value="HTH_MARR_2"/>
    <property type="match status" value="1"/>
</dbReference>
<dbReference type="Proteomes" id="UP000530928">
    <property type="component" value="Unassembled WGS sequence"/>
</dbReference>
<dbReference type="PANTHER" id="PTHR33164">
    <property type="entry name" value="TRANSCRIPTIONAL REGULATOR, MARR FAMILY"/>
    <property type="match status" value="1"/>
</dbReference>
<dbReference type="PANTHER" id="PTHR33164:SF104">
    <property type="entry name" value="TRANSCRIPTIONAL REGULATORY PROTEIN"/>
    <property type="match status" value="1"/>
</dbReference>